<name>A0A4V3WTN9_9MICO</name>
<organism evidence="4 5">
    <name type="scientific">Orlajensenia flava</name>
    <dbReference type="NCBI Taxonomy" id="2565934"/>
    <lineage>
        <taxon>Bacteria</taxon>
        <taxon>Bacillati</taxon>
        <taxon>Actinomycetota</taxon>
        <taxon>Actinomycetes</taxon>
        <taxon>Micrococcales</taxon>
        <taxon>Microbacteriaceae</taxon>
        <taxon>Orlajensenia</taxon>
    </lineage>
</organism>
<dbReference type="OrthoDB" id="9776657at2"/>
<dbReference type="AlphaFoldDB" id="A0A4V3WTN9"/>
<evidence type="ECO:0000256" key="2">
    <source>
        <dbReference type="ARBA" id="ARBA00022679"/>
    </source>
</evidence>
<sequence>MRPFSRHEESLALAEARLRRNPATAALSQSTFLGQFPPDTDWAIGPFERLSGLDFTPERQWHDPAAIGWTSESIFNPTLIARDDELHLFYRASPKKESLASRIGHAVFTERDGWVDDAANPVVSPSLDNETLGVEDPKIYRADGRWFLFYNGIFAVTDADRSRYPAPGYPVDSIGCDINVAVSDDLRTWSKLGPVIDHGTSRLWAKGAVIPRDASGNAVTVGGEYLMFLSEGCDGVPHVGRSDDLRSWTFSPQPYLDLGRGRVHEVATAFVRDDRLVLDFFYDRGGVWSAGQALYEVGDPFHPIALTTGGTLAWGGIIDWRGRDTFAQGWDSPVGERSLQFYGRQLPTDIRPKSIRGEKP</sequence>
<dbReference type="PANTHER" id="PTHR34106:SF5">
    <property type="entry name" value="GLYCOSIDASE"/>
    <property type="match status" value="1"/>
</dbReference>
<evidence type="ECO:0000313" key="5">
    <source>
        <dbReference type="Proteomes" id="UP000307380"/>
    </source>
</evidence>
<comment type="caution">
    <text evidence="4">The sequence shown here is derived from an EMBL/GenBank/DDBJ whole genome shotgun (WGS) entry which is preliminary data.</text>
</comment>
<evidence type="ECO:0008006" key="6">
    <source>
        <dbReference type="Google" id="ProtNLM"/>
    </source>
</evidence>
<dbReference type="SUPFAM" id="SSF75005">
    <property type="entry name" value="Arabinanase/levansucrase/invertase"/>
    <property type="match status" value="1"/>
</dbReference>
<evidence type="ECO:0000256" key="1">
    <source>
        <dbReference type="ARBA" id="ARBA00022676"/>
    </source>
</evidence>
<evidence type="ECO:0000313" key="4">
    <source>
        <dbReference type="EMBL" id="THG32657.1"/>
    </source>
</evidence>
<keyword evidence="5" id="KW-1185">Reference proteome</keyword>
<dbReference type="Pfam" id="PF04041">
    <property type="entry name" value="Glyco_hydro_130"/>
    <property type="match status" value="1"/>
</dbReference>
<dbReference type="GO" id="GO:0016757">
    <property type="term" value="F:glycosyltransferase activity"/>
    <property type="evidence" value="ECO:0007669"/>
    <property type="project" value="UniProtKB-KW"/>
</dbReference>
<accession>A0A4V3WTN9</accession>
<keyword evidence="1" id="KW-0328">Glycosyltransferase</keyword>
<evidence type="ECO:0000256" key="3">
    <source>
        <dbReference type="ARBA" id="ARBA00024356"/>
    </source>
</evidence>
<dbReference type="InterPro" id="IPR007184">
    <property type="entry name" value="Mannoside_phosphorylase"/>
</dbReference>
<dbReference type="PANTHER" id="PTHR34106">
    <property type="entry name" value="GLYCOSIDASE"/>
    <property type="match status" value="1"/>
</dbReference>
<reference evidence="4 5" key="1">
    <citation type="submission" date="2019-04" db="EMBL/GenBank/DDBJ databases">
        <authorList>
            <person name="Jiang L."/>
        </authorList>
    </citation>
    <scope>NUCLEOTIDE SEQUENCE [LARGE SCALE GENOMIC DNA]</scope>
    <source>
        <strain evidence="4 5">YIM 131861</strain>
    </source>
</reference>
<dbReference type="RefSeq" id="WP_136424960.1">
    <property type="nucleotide sequence ID" value="NZ_SSSN01000009.1"/>
</dbReference>
<gene>
    <name evidence="4" type="ORF">E6C70_13035</name>
</gene>
<dbReference type="InterPro" id="IPR023296">
    <property type="entry name" value="Glyco_hydro_beta-prop_sf"/>
</dbReference>
<dbReference type="Gene3D" id="2.115.10.20">
    <property type="entry name" value="Glycosyl hydrolase domain, family 43"/>
    <property type="match status" value="1"/>
</dbReference>
<dbReference type="Proteomes" id="UP000307380">
    <property type="component" value="Unassembled WGS sequence"/>
</dbReference>
<dbReference type="EMBL" id="SSSN01000009">
    <property type="protein sequence ID" value="THG32657.1"/>
    <property type="molecule type" value="Genomic_DNA"/>
</dbReference>
<comment type="similarity">
    <text evidence="3">Belongs to the glycosyl hydrolase 130 family.</text>
</comment>
<proteinExistence type="inferred from homology"/>
<protein>
    <recommendedName>
        <fullName evidence="6">Glycosyl hydrolase family 32 N-terminal domain-containing protein</fullName>
    </recommendedName>
</protein>
<keyword evidence="2" id="KW-0808">Transferase</keyword>